<comment type="subunit">
    <text evidence="1">Homodimer.</text>
</comment>
<feature type="region of interest" description="Disordered" evidence="2">
    <location>
        <begin position="1"/>
        <end position="20"/>
    </location>
</feature>
<dbReference type="Pfam" id="PF07876">
    <property type="entry name" value="Dabb"/>
    <property type="match status" value="1"/>
</dbReference>
<dbReference type="InterPro" id="IPR044662">
    <property type="entry name" value="HS1/DABB1-like"/>
</dbReference>
<dbReference type="EMBL" id="QURN01000014">
    <property type="protein sequence ID" value="RFC65695.1"/>
    <property type="molecule type" value="Genomic_DNA"/>
</dbReference>
<dbReference type="PANTHER" id="PTHR33178:SF10">
    <property type="entry name" value="STRESS-RESPONSE A_B BARREL DOMAIN-CONTAINING PROTEIN"/>
    <property type="match status" value="1"/>
</dbReference>
<keyword evidence="5" id="KW-1185">Reference proteome</keyword>
<evidence type="ECO:0000313" key="5">
    <source>
        <dbReference type="Proteomes" id="UP000262379"/>
    </source>
</evidence>
<proteinExistence type="predicted"/>
<dbReference type="InterPro" id="IPR011008">
    <property type="entry name" value="Dimeric_a/b-barrel"/>
</dbReference>
<reference evidence="5" key="1">
    <citation type="submission" date="2018-08" db="EMBL/GenBank/DDBJ databases">
        <authorList>
            <person name="Im W.T."/>
        </authorList>
    </citation>
    <scope>NUCLEOTIDE SEQUENCE [LARGE SCALE GENOMIC DNA]</scope>
    <source>
        <strain evidence="5">LA-28</strain>
    </source>
</reference>
<dbReference type="PANTHER" id="PTHR33178">
    <property type="match status" value="1"/>
</dbReference>
<dbReference type="SMART" id="SM00886">
    <property type="entry name" value="Dabb"/>
    <property type="match status" value="1"/>
</dbReference>
<dbReference type="Proteomes" id="UP000262379">
    <property type="component" value="Unassembled WGS sequence"/>
</dbReference>
<name>A0A371X8Z2_9HYPH</name>
<evidence type="ECO:0000256" key="1">
    <source>
        <dbReference type="ARBA" id="ARBA00011738"/>
    </source>
</evidence>
<evidence type="ECO:0000256" key="2">
    <source>
        <dbReference type="SAM" id="MobiDB-lite"/>
    </source>
</evidence>
<sequence>MKVAQQGSKMGEPGSPQPEPEMIKHCVFFRFRKDVQDAAIADIMTRFEQLVGTIPGVLNVTAGTNVSPEGLDHGFTHGFVMDIESEQLRDAYLIHPEHTAISEDLLPLLAGGIAGVTVFDLKA</sequence>
<accession>A0A371X8Z2</accession>
<dbReference type="AlphaFoldDB" id="A0A371X8Z2"/>
<dbReference type="SUPFAM" id="SSF54909">
    <property type="entry name" value="Dimeric alpha+beta barrel"/>
    <property type="match status" value="1"/>
</dbReference>
<protein>
    <submittedName>
        <fullName evidence="4">Dabb family protein</fullName>
    </submittedName>
</protein>
<organism evidence="4 5">
    <name type="scientific">Mesorhizobium denitrificans</name>
    <dbReference type="NCBI Taxonomy" id="2294114"/>
    <lineage>
        <taxon>Bacteria</taxon>
        <taxon>Pseudomonadati</taxon>
        <taxon>Pseudomonadota</taxon>
        <taxon>Alphaproteobacteria</taxon>
        <taxon>Hyphomicrobiales</taxon>
        <taxon>Phyllobacteriaceae</taxon>
        <taxon>Mesorhizobium</taxon>
    </lineage>
</organism>
<dbReference type="PROSITE" id="PS51502">
    <property type="entry name" value="S_R_A_B_BARREL"/>
    <property type="match status" value="1"/>
</dbReference>
<evidence type="ECO:0000259" key="3">
    <source>
        <dbReference type="PROSITE" id="PS51502"/>
    </source>
</evidence>
<gene>
    <name evidence="4" type="ORF">DY251_16775</name>
</gene>
<feature type="domain" description="Stress-response A/B barrel" evidence="3">
    <location>
        <begin position="23"/>
        <end position="121"/>
    </location>
</feature>
<dbReference type="Gene3D" id="3.30.70.100">
    <property type="match status" value="1"/>
</dbReference>
<evidence type="ECO:0000313" key="4">
    <source>
        <dbReference type="EMBL" id="RFC65695.1"/>
    </source>
</evidence>
<dbReference type="InterPro" id="IPR013097">
    <property type="entry name" value="Dabb"/>
</dbReference>
<comment type="caution">
    <text evidence="4">The sequence shown here is derived from an EMBL/GenBank/DDBJ whole genome shotgun (WGS) entry which is preliminary data.</text>
</comment>